<reference evidence="2 3" key="1">
    <citation type="submission" date="2019-01" db="EMBL/GenBank/DDBJ databases">
        <title>Draft genome sequences of three monokaryotic isolates of the white-rot basidiomycete fungus Dichomitus squalens.</title>
        <authorList>
            <consortium name="DOE Joint Genome Institute"/>
            <person name="Lopez S.C."/>
            <person name="Andreopoulos B."/>
            <person name="Pangilinan J."/>
            <person name="Lipzen A."/>
            <person name="Riley R."/>
            <person name="Ahrendt S."/>
            <person name="Ng V."/>
            <person name="Barry K."/>
            <person name="Daum C."/>
            <person name="Grigoriev I.V."/>
            <person name="Hilden K.S."/>
            <person name="Makela M.R."/>
            <person name="de Vries R.P."/>
        </authorList>
    </citation>
    <scope>NUCLEOTIDE SEQUENCE [LARGE SCALE GENOMIC DNA]</scope>
    <source>
        <strain evidence="2 3">CBS 464.89</strain>
    </source>
</reference>
<evidence type="ECO:0000313" key="2">
    <source>
        <dbReference type="EMBL" id="TBU58057.1"/>
    </source>
</evidence>
<organism evidence="2 3">
    <name type="scientific">Dichomitus squalens</name>
    <dbReference type="NCBI Taxonomy" id="114155"/>
    <lineage>
        <taxon>Eukaryota</taxon>
        <taxon>Fungi</taxon>
        <taxon>Dikarya</taxon>
        <taxon>Basidiomycota</taxon>
        <taxon>Agaricomycotina</taxon>
        <taxon>Agaricomycetes</taxon>
        <taxon>Polyporales</taxon>
        <taxon>Polyporaceae</taxon>
        <taxon>Dichomitus</taxon>
    </lineage>
</organism>
<keyword evidence="3" id="KW-1185">Reference proteome</keyword>
<feature type="region of interest" description="Disordered" evidence="1">
    <location>
        <begin position="45"/>
        <end position="65"/>
    </location>
</feature>
<feature type="region of interest" description="Disordered" evidence="1">
    <location>
        <begin position="1"/>
        <end position="24"/>
    </location>
</feature>
<protein>
    <submittedName>
        <fullName evidence="2">Uncharacterized protein</fullName>
    </submittedName>
</protein>
<dbReference type="Proteomes" id="UP000292082">
    <property type="component" value="Unassembled WGS sequence"/>
</dbReference>
<proteinExistence type="predicted"/>
<evidence type="ECO:0000313" key="3">
    <source>
        <dbReference type="Proteomes" id="UP000292082"/>
    </source>
</evidence>
<feature type="compositionally biased region" description="Basic residues" evidence="1">
    <location>
        <begin position="45"/>
        <end position="56"/>
    </location>
</feature>
<evidence type="ECO:0000256" key="1">
    <source>
        <dbReference type="SAM" id="MobiDB-lite"/>
    </source>
</evidence>
<sequence length="85" mass="9908">MDAASPRRRGDSRRAWRPGASRGPWVGPCLDIALLLARRCLRGHHRHARRRDRRGRTAGPSTRGARPCWRRLTWSTLQCIRFERP</sequence>
<gene>
    <name evidence="2" type="ORF">BD310DRAFT_927891</name>
</gene>
<accession>A0A4Q9PU57</accession>
<dbReference type="AlphaFoldDB" id="A0A4Q9PU57"/>
<name>A0A4Q9PU57_9APHY</name>
<dbReference type="EMBL" id="ML145129">
    <property type="protein sequence ID" value="TBU58057.1"/>
    <property type="molecule type" value="Genomic_DNA"/>
</dbReference>